<accession>A0A543HI17</accession>
<feature type="transmembrane region" description="Helical" evidence="1">
    <location>
        <begin position="7"/>
        <end position="27"/>
    </location>
</feature>
<organism evidence="3 4">
    <name type="scientific">Humibacillus xanthopallidus</name>
    <dbReference type="NCBI Taxonomy" id="412689"/>
    <lineage>
        <taxon>Bacteria</taxon>
        <taxon>Bacillati</taxon>
        <taxon>Actinomycetota</taxon>
        <taxon>Actinomycetes</taxon>
        <taxon>Micrococcales</taxon>
        <taxon>Intrasporangiaceae</taxon>
        <taxon>Humibacillus</taxon>
    </lineage>
</organism>
<keyword evidence="1" id="KW-0472">Membrane</keyword>
<dbReference type="InterPro" id="IPR018649">
    <property type="entry name" value="SHOCT"/>
</dbReference>
<keyword evidence="1" id="KW-0812">Transmembrane</keyword>
<dbReference type="EMBL" id="VFPM01000003">
    <property type="protein sequence ID" value="TQM57964.1"/>
    <property type="molecule type" value="Genomic_DNA"/>
</dbReference>
<proteinExistence type="predicted"/>
<dbReference type="Pfam" id="PF09851">
    <property type="entry name" value="SHOCT"/>
    <property type="match status" value="1"/>
</dbReference>
<evidence type="ECO:0000259" key="2">
    <source>
        <dbReference type="Pfam" id="PF09851"/>
    </source>
</evidence>
<feature type="transmembrane region" description="Helical" evidence="1">
    <location>
        <begin position="39"/>
        <end position="62"/>
    </location>
</feature>
<dbReference type="GO" id="GO:0005886">
    <property type="term" value="C:plasma membrane"/>
    <property type="evidence" value="ECO:0007669"/>
    <property type="project" value="UniProtKB-SubCell"/>
</dbReference>
<dbReference type="Proteomes" id="UP000316747">
    <property type="component" value="Unassembled WGS sequence"/>
</dbReference>
<evidence type="ECO:0000256" key="1">
    <source>
        <dbReference type="SAM" id="Phobius"/>
    </source>
</evidence>
<protein>
    <submittedName>
        <fullName evidence="3">Phospholipase D-like protein</fullName>
    </submittedName>
</protein>
<evidence type="ECO:0000313" key="4">
    <source>
        <dbReference type="Proteomes" id="UP000316747"/>
    </source>
</evidence>
<feature type="domain" description="SHOCT" evidence="2">
    <location>
        <begin position="100"/>
        <end position="127"/>
    </location>
</feature>
<keyword evidence="4" id="KW-1185">Reference proteome</keyword>
<evidence type="ECO:0000313" key="3">
    <source>
        <dbReference type="EMBL" id="TQM57964.1"/>
    </source>
</evidence>
<gene>
    <name evidence="3" type="ORF">FBY41_3316</name>
</gene>
<dbReference type="AlphaFoldDB" id="A0A543HI17"/>
<dbReference type="OrthoDB" id="7596142at2"/>
<keyword evidence="1" id="KW-1133">Transmembrane helix</keyword>
<name>A0A543HI17_9MICO</name>
<sequence>MDFWSYFWLLVWWFFFIAYLMVLFQIFGDLFRDHELGGFAKALWVLFLVFVPVIASLVYLIARGKGMTARAMQRNAEAKAAQDAYIRSVAAPSAGSSGVDQLAQAKSLLDSGAITPEEFAAIKAKALA</sequence>
<dbReference type="RefSeq" id="WP_141845363.1">
    <property type="nucleotide sequence ID" value="NZ_VFPM01000003.1"/>
</dbReference>
<comment type="caution">
    <text evidence="3">The sequence shown here is derived from an EMBL/GenBank/DDBJ whole genome shotgun (WGS) entry which is preliminary data.</text>
</comment>
<reference evidence="3 4" key="1">
    <citation type="submission" date="2019-06" db="EMBL/GenBank/DDBJ databases">
        <title>Genome sequencing of plant associated microbes to promote plant fitness in Sorghum bicolor and Oryza sativa.</title>
        <authorList>
            <person name="Coleman-Derr D."/>
        </authorList>
    </citation>
    <scope>NUCLEOTIDE SEQUENCE [LARGE SCALE GENOMIC DNA]</scope>
    <source>
        <strain evidence="3 4">KV-663</strain>
    </source>
</reference>